<dbReference type="RefSeq" id="WP_317678980.1">
    <property type="nucleotide sequence ID" value="NZ_JAWLOF010000014.1"/>
</dbReference>
<name>A0ABU4E5M4_9ENTR</name>
<comment type="caution">
    <text evidence="2">The sequence shown here is derived from an EMBL/GenBank/DDBJ whole genome shotgun (WGS) entry which is preliminary data.</text>
</comment>
<dbReference type="Proteomes" id="UP001187066">
    <property type="component" value="Unassembled WGS sequence"/>
</dbReference>
<keyword evidence="3" id="KW-1185">Reference proteome</keyword>
<dbReference type="InterPro" id="IPR007539">
    <property type="entry name" value="DUF551"/>
</dbReference>
<accession>A0ABU4E5M4</accession>
<organism evidence="2 3">
    <name type="scientific">Atlantibacter subterraneus</name>
    <dbReference type="NCBI Taxonomy" id="255519"/>
    <lineage>
        <taxon>Bacteria</taxon>
        <taxon>Pseudomonadati</taxon>
        <taxon>Pseudomonadota</taxon>
        <taxon>Gammaproteobacteria</taxon>
        <taxon>Enterobacterales</taxon>
        <taxon>Enterobacteriaceae</taxon>
        <taxon>Atlantibacter</taxon>
    </lineage>
</organism>
<dbReference type="EMBL" id="JAWLOF010000014">
    <property type="protein sequence ID" value="MDV7024430.1"/>
    <property type="molecule type" value="Genomic_DNA"/>
</dbReference>
<gene>
    <name evidence="2" type="ORF">R4P48_17300</name>
</gene>
<reference evidence="2 3" key="1">
    <citation type="submission" date="2023-10" db="EMBL/GenBank/DDBJ databases">
        <authorList>
            <person name="Dale J."/>
        </authorList>
    </citation>
    <scope>NUCLEOTIDE SEQUENCE [LARGE SCALE GENOMIC DNA]</scope>
    <source>
        <strain evidence="2 3">2023EL-00970</strain>
    </source>
</reference>
<evidence type="ECO:0000313" key="2">
    <source>
        <dbReference type="EMBL" id="MDV7024430.1"/>
    </source>
</evidence>
<protein>
    <submittedName>
        <fullName evidence="2">DUF551 domain-containing protein</fullName>
    </submittedName>
</protein>
<dbReference type="Pfam" id="PF04448">
    <property type="entry name" value="DUF551"/>
    <property type="match status" value="1"/>
</dbReference>
<proteinExistence type="predicted"/>
<feature type="domain" description="DUF551" evidence="1">
    <location>
        <begin position="3"/>
        <end position="63"/>
    </location>
</feature>
<evidence type="ECO:0000259" key="1">
    <source>
        <dbReference type="Pfam" id="PF04448"/>
    </source>
</evidence>
<sequence>MNWISVEEQTPPRNKMIIMLSDKGVGFAQFNVFGELEYIKVDGKKQSSFHKITHWMNLPEPPCSVSQHPG</sequence>
<evidence type="ECO:0000313" key="3">
    <source>
        <dbReference type="Proteomes" id="UP001187066"/>
    </source>
</evidence>